<name>A0A6A4WR34_AMPAM</name>
<dbReference type="EMBL" id="VIIS01000482">
    <property type="protein sequence ID" value="KAF0308493.1"/>
    <property type="molecule type" value="Genomic_DNA"/>
</dbReference>
<proteinExistence type="predicted"/>
<sequence length="400" mass="43461">MSFEDDSTELCGVRILCKAPITIIDIYRPPTRRTQDDDPEDHFDPGAPPPPVMPSSWDTSTPTNRSGTPGMTQLTASGIEWLTGSTVGWSPLNSLESTHSATGLVGARDRRVVAKRRAAETEKRVSQAHFRNFVKTTLNKPGCLGSVTKILKEWEGASDGHRPGRAITESGRLLVTDSEKAEALNARTPTPPRSLPHSRVPGTTAFLYADDTAALCPGNNIEVTKEQGQRAADILVKCTPASEMVVAGQNTQALVLSQWARDVVNGSVRVARETVVEGDHLKLLGVTMDRLLHFEPHCRSLRERVRPQTNQLRLLTGREWAGLAPVAERRAALAARLLAKARALPAGDPLRKVAESQAPTRLSTVTGWRGVGEEIWRLVDIIASIKPIPPCPTACAHYGD</sequence>
<keyword evidence="3" id="KW-1185">Reference proteome</keyword>
<feature type="compositionally biased region" description="Polar residues" evidence="1">
    <location>
        <begin position="56"/>
        <end position="69"/>
    </location>
</feature>
<evidence type="ECO:0000313" key="3">
    <source>
        <dbReference type="Proteomes" id="UP000440578"/>
    </source>
</evidence>
<dbReference type="Proteomes" id="UP000440578">
    <property type="component" value="Unassembled WGS sequence"/>
</dbReference>
<gene>
    <name evidence="2" type="ORF">FJT64_020290</name>
</gene>
<feature type="region of interest" description="Disordered" evidence="1">
    <location>
        <begin position="28"/>
        <end position="69"/>
    </location>
</feature>
<evidence type="ECO:0000313" key="2">
    <source>
        <dbReference type="EMBL" id="KAF0308493.1"/>
    </source>
</evidence>
<reference evidence="2 3" key="1">
    <citation type="submission" date="2019-07" db="EMBL/GenBank/DDBJ databases">
        <title>Draft genome assembly of a fouling barnacle, Amphibalanus amphitrite (Darwin, 1854): The first reference genome for Thecostraca.</title>
        <authorList>
            <person name="Kim W."/>
        </authorList>
    </citation>
    <scope>NUCLEOTIDE SEQUENCE [LARGE SCALE GENOMIC DNA]</scope>
    <source>
        <strain evidence="2">SNU_AA5</strain>
        <tissue evidence="2">Soma without cirri and trophi</tissue>
    </source>
</reference>
<comment type="caution">
    <text evidence="2">The sequence shown here is derived from an EMBL/GenBank/DDBJ whole genome shotgun (WGS) entry which is preliminary data.</text>
</comment>
<protein>
    <submittedName>
        <fullName evidence="2">Uncharacterized protein</fullName>
    </submittedName>
</protein>
<evidence type="ECO:0000256" key="1">
    <source>
        <dbReference type="SAM" id="MobiDB-lite"/>
    </source>
</evidence>
<accession>A0A6A4WR34</accession>
<dbReference type="AlphaFoldDB" id="A0A6A4WR34"/>
<organism evidence="2 3">
    <name type="scientific">Amphibalanus amphitrite</name>
    <name type="common">Striped barnacle</name>
    <name type="synonym">Balanus amphitrite</name>
    <dbReference type="NCBI Taxonomy" id="1232801"/>
    <lineage>
        <taxon>Eukaryota</taxon>
        <taxon>Metazoa</taxon>
        <taxon>Ecdysozoa</taxon>
        <taxon>Arthropoda</taxon>
        <taxon>Crustacea</taxon>
        <taxon>Multicrustacea</taxon>
        <taxon>Cirripedia</taxon>
        <taxon>Thoracica</taxon>
        <taxon>Thoracicalcarea</taxon>
        <taxon>Balanomorpha</taxon>
        <taxon>Balanoidea</taxon>
        <taxon>Balanidae</taxon>
        <taxon>Amphibalaninae</taxon>
        <taxon>Amphibalanus</taxon>
    </lineage>
</organism>